<keyword evidence="6" id="KW-0812">Transmembrane</keyword>
<keyword evidence="5 6" id="KW-0472">Membrane</keyword>
<dbReference type="PANTHER" id="PTHR10465:SF4">
    <property type="entry name" value="DYNAMIN N-TERMINAL DOMAIN-CONTAINING PROTEIN"/>
    <property type="match status" value="1"/>
</dbReference>
<dbReference type="Proteomes" id="UP000828236">
    <property type="component" value="Unassembled WGS sequence"/>
</dbReference>
<comment type="subcellular location">
    <subcellularLocation>
        <location evidence="1">Membrane</location>
    </subcellularLocation>
</comment>
<evidence type="ECO:0000256" key="6">
    <source>
        <dbReference type="SAM" id="Phobius"/>
    </source>
</evidence>
<feature type="domain" description="Dynamin N-terminal" evidence="7">
    <location>
        <begin position="46"/>
        <end position="143"/>
    </location>
</feature>
<evidence type="ECO:0000256" key="3">
    <source>
        <dbReference type="ARBA" id="ARBA00022801"/>
    </source>
</evidence>
<keyword evidence="6" id="KW-1133">Transmembrane helix</keyword>
<dbReference type="GO" id="GO:0007005">
    <property type="term" value="P:mitochondrion organization"/>
    <property type="evidence" value="ECO:0007669"/>
    <property type="project" value="UniProtKB-ARBA"/>
</dbReference>
<proteinExistence type="predicted"/>
<dbReference type="Gene3D" id="3.40.50.300">
    <property type="entry name" value="P-loop containing nucleotide triphosphate hydrolases"/>
    <property type="match status" value="1"/>
</dbReference>
<feature type="transmembrane region" description="Helical" evidence="6">
    <location>
        <begin position="394"/>
        <end position="414"/>
    </location>
</feature>
<evidence type="ECO:0000259" key="7">
    <source>
        <dbReference type="Pfam" id="PF00350"/>
    </source>
</evidence>
<keyword evidence="2" id="KW-0547">Nucleotide-binding</keyword>
<dbReference type="SUPFAM" id="SSF52540">
    <property type="entry name" value="P-loop containing nucleoside triphosphate hydrolases"/>
    <property type="match status" value="1"/>
</dbReference>
<evidence type="ECO:0000256" key="4">
    <source>
        <dbReference type="ARBA" id="ARBA00023134"/>
    </source>
</evidence>
<dbReference type="InterPro" id="IPR045063">
    <property type="entry name" value="Dynamin_N"/>
</dbReference>
<feature type="transmembrane region" description="Helical" evidence="6">
    <location>
        <begin position="309"/>
        <end position="329"/>
    </location>
</feature>
<evidence type="ECO:0000256" key="5">
    <source>
        <dbReference type="ARBA" id="ARBA00023136"/>
    </source>
</evidence>
<gene>
    <name evidence="8" type="ORF">HUG17_4874</name>
</gene>
<dbReference type="GO" id="GO:0003924">
    <property type="term" value="F:GTPase activity"/>
    <property type="evidence" value="ECO:0007669"/>
    <property type="project" value="InterPro"/>
</dbReference>
<dbReference type="EMBL" id="SDOV01000004">
    <property type="protein sequence ID" value="KAH7641829.1"/>
    <property type="molecule type" value="Genomic_DNA"/>
</dbReference>
<dbReference type="AlphaFoldDB" id="A0A9D4SGS4"/>
<evidence type="ECO:0000256" key="1">
    <source>
        <dbReference type="ARBA" id="ARBA00004370"/>
    </source>
</evidence>
<reference evidence="8" key="1">
    <citation type="submission" date="2020-06" db="EMBL/GenBank/DDBJ databases">
        <authorList>
            <person name="Ji K."/>
            <person name="Li J."/>
        </authorList>
    </citation>
    <scope>NUCLEOTIDE SEQUENCE</scope>
    <source>
        <strain evidence="8">JKM2019</strain>
        <tissue evidence="8">Whole body</tissue>
    </source>
</reference>
<keyword evidence="3" id="KW-0378">Hydrolase</keyword>
<organism evidence="8">
    <name type="scientific">Dermatophagoides farinae</name>
    <name type="common">American house dust mite</name>
    <dbReference type="NCBI Taxonomy" id="6954"/>
    <lineage>
        <taxon>Eukaryota</taxon>
        <taxon>Metazoa</taxon>
        <taxon>Ecdysozoa</taxon>
        <taxon>Arthropoda</taxon>
        <taxon>Chelicerata</taxon>
        <taxon>Arachnida</taxon>
        <taxon>Acari</taxon>
        <taxon>Acariformes</taxon>
        <taxon>Sarcoptiformes</taxon>
        <taxon>Astigmata</taxon>
        <taxon>Psoroptidia</taxon>
        <taxon>Analgoidea</taxon>
        <taxon>Pyroglyphidae</taxon>
        <taxon>Dermatophagoidinae</taxon>
        <taxon>Dermatophagoides</taxon>
    </lineage>
</organism>
<dbReference type="PANTHER" id="PTHR10465">
    <property type="entry name" value="TRANSMEMBRANE GTPASE FZO1"/>
    <property type="match status" value="1"/>
</dbReference>
<name>A0A9D4SGS4_DERFA</name>
<protein>
    <submittedName>
        <fullName evidence="8">Sarcalumenin-like</fullName>
    </submittedName>
</protein>
<keyword evidence="4" id="KW-0342">GTP-binding</keyword>
<dbReference type="InterPro" id="IPR027417">
    <property type="entry name" value="P-loop_NTPase"/>
</dbReference>
<sequence>MTSSMDQEREKTLKQLHSIYAESNGLIECGRKLGHQLFEPRRKMNILLVGNHSSGKSSFINWYVGQKIQKTGVAIETQGFTFVTAGRMRETLTGESAIRLFPYLKRLESMKGFVSYLNAELIVPTSSNRLNLVSLIDTPGLADGELHYPFDINKCLVWMGSIADLIFVFFDPIGQALCKRTLDIVEQLNALYSSRMRFFLSKADEAGDDYDRQKIMMQIVQELCERPGLNQSGFDMLTIYLPDQPDLRLRERMCVNQIDDACREIDKTVGSIIQNTFVVMERDIKNVFELIDKRKRQTLRNLRENFKKIFVLSLMFVFSLQFSYVAITIDTSSKDEQQYIDYIESELTMGRSLFKKLGLAEEEESTTQGLFTLIFETYMTFITMLAATTIEKRIFYSSILFSLVIIITIYIIVFRMKSIISPVRWLELSKIRSDLERLDLKREQLYANYLRTLVPANVL</sequence>
<comment type="caution">
    <text evidence="8">The sequence shown here is derived from an EMBL/GenBank/DDBJ whole genome shotgun (WGS) entry which is preliminary data.</text>
</comment>
<evidence type="ECO:0000256" key="2">
    <source>
        <dbReference type="ARBA" id="ARBA00022741"/>
    </source>
</evidence>
<dbReference type="Pfam" id="PF00350">
    <property type="entry name" value="Dynamin_N"/>
    <property type="match status" value="1"/>
</dbReference>
<dbReference type="GO" id="GO:0005525">
    <property type="term" value="F:GTP binding"/>
    <property type="evidence" value="ECO:0007669"/>
    <property type="project" value="UniProtKB-KW"/>
</dbReference>
<reference evidence="8" key="2">
    <citation type="journal article" date="2021" name="World Allergy Organ. J.">
        <title>Chromosome-level assembly of Dermatophagoides farinae genome and transcriptome reveals two novel allergens Der f 37 and Der f 39.</title>
        <authorList>
            <person name="Chen J."/>
            <person name="Cai Z."/>
            <person name="Fan D."/>
            <person name="Hu J."/>
            <person name="Hou Y."/>
            <person name="He Y."/>
            <person name="Zhang Z."/>
            <person name="Zhao Z."/>
            <person name="Gao P."/>
            <person name="Hu W."/>
            <person name="Sun J."/>
            <person name="Li J."/>
            <person name="Ji K."/>
        </authorList>
    </citation>
    <scope>NUCLEOTIDE SEQUENCE</scope>
    <source>
        <strain evidence="8">JKM2019</strain>
    </source>
</reference>
<evidence type="ECO:0000313" key="8">
    <source>
        <dbReference type="EMBL" id="KAH7641829.1"/>
    </source>
</evidence>
<dbReference type="InterPro" id="IPR027094">
    <property type="entry name" value="Mitofusin_fam"/>
</dbReference>
<accession>A0A9D4SGS4</accession>
<dbReference type="GO" id="GO:0016020">
    <property type="term" value="C:membrane"/>
    <property type="evidence" value="ECO:0007669"/>
    <property type="project" value="UniProtKB-SubCell"/>
</dbReference>